<evidence type="ECO:0000256" key="1">
    <source>
        <dbReference type="SAM" id="MobiDB-lite"/>
    </source>
</evidence>
<keyword evidence="4" id="KW-1185">Reference proteome</keyword>
<dbReference type="PANTHER" id="PTHR46579:SF1">
    <property type="entry name" value="F5_8 TYPE C DOMAIN-CONTAINING PROTEIN"/>
    <property type="match status" value="1"/>
</dbReference>
<dbReference type="EMBL" id="JAHWGI010000462">
    <property type="protein sequence ID" value="KAK3915751.1"/>
    <property type="molecule type" value="Genomic_DNA"/>
</dbReference>
<reference evidence="3" key="2">
    <citation type="journal article" date="2023" name="BMC Genomics">
        <title>Pest status, molecular evolution, and epigenetic factors derived from the genome assembly of Frankliniella fusca, a thysanopteran phytovirus vector.</title>
        <authorList>
            <person name="Catto M.A."/>
            <person name="Labadie P.E."/>
            <person name="Jacobson A.L."/>
            <person name="Kennedy G.G."/>
            <person name="Srinivasan R."/>
            <person name="Hunt B.G."/>
        </authorList>
    </citation>
    <scope>NUCLEOTIDE SEQUENCE</scope>
    <source>
        <strain evidence="3">PL_HMW_Pooled</strain>
    </source>
</reference>
<dbReference type="Proteomes" id="UP001219518">
    <property type="component" value="Unassembled WGS sequence"/>
</dbReference>
<dbReference type="GO" id="GO:0004386">
    <property type="term" value="F:helicase activity"/>
    <property type="evidence" value="ECO:0007669"/>
    <property type="project" value="UniProtKB-KW"/>
</dbReference>
<gene>
    <name evidence="2" type="ORF">KUF71_005897</name>
    <name evidence="3" type="ORF">KUF71_006152</name>
</gene>
<feature type="region of interest" description="Disordered" evidence="1">
    <location>
        <begin position="67"/>
        <end position="96"/>
    </location>
</feature>
<dbReference type="PANTHER" id="PTHR46579">
    <property type="entry name" value="F5/8 TYPE C DOMAIN-CONTAINING PROTEIN-RELATED"/>
    <property type="match status" value="1"/>
</dbReference>
<evidence type="ECO:0000313" key="3">
    <source>
        <dbReference type="EMBL" id="KAK3916313.1"/>
    </source>
</evidence>
<name>A0AAE1H813_9NEOP</name>
<accession>A0AAE1H813</accession>
<reference evidence="3" key="1">
    <citation type="submission" date="2021-07" db="EMBL/GenBank/DDBJ databases">
        <authorList>
            <person name="Catto M.A."/>
            <person name="Jacobson A."/>
            <person name="Kennedy G."/>
            <person name="Labadie P."/>
            <person name="Hunt B.G."/>
            <person name="Srinivasan R."/>
        </authorList>
    </citation>
    <scope>NUCLEOTIDE SEQUENCE</scope>
    <source>
        <strain evidence="3">PL_HMW_Pooled</strain>
        <tissue evidence="3">Head</tissue>
    </source>
</reference>
<protein>
    <submittedName>
        <fullName evidence="3">ATP-dependent helicase IRC20</fullName>
    </submittedName>
</protein>
<organism evidence="3 4">
    <name type="scientific">Frankliniella fusca</name>
    <dbReference type="NCBI Taxonomy" id="407009"/>
    <lineage>
        <taxon>Eukaryota</taxon>
        <taxon>Metazoa</taxon>
        <taxon>Ecdysozoa</taxon>
        <taxon>Arthropoda</taxon>
        <taxon>Hexapoda</taxon>
        <taxon>Insecta</taxon>
        <taxon>Pterygota</taxon>
        <taxon>Neoptera</taxon>
        <taxon>Paraneoptera</taxon>
        <taxon>Thysanoptera</taxon>
        <taxon>Terebrantia</taxon>
        <taxon>Thripoidea</taxon>
        <taxon>Thripidae</taxon>
        <taxon>Frankliniella</taxon>
    </lineage>
</organism>
<comment type="caution">
    <text evidence="3">The sequence shown here is derived from an EMBL/GenBank/DDBJ whole genome shotgun (WGS) entry which is preliminary data.</text>
</comment>
<proteinExistence type="predicted"/>
<keyword evidence="3" id="KW-0378">Hydrolase</keyword>
<keyword evidence="3" id="KW-0547">Nucleotide-binding</keyword>
<dbReference type="AlphaFoldDB" id="A0AAE1H813"/>
<dbReference type="EMBL" id="JAHWGI010000512">
    <property type="protein sequence ID" value="KAK3916313.1"/>
    <property type="molecule type" value="Genomic_DNA"/>
</dbReference>
<evidence type="ECO:0000313" key="4">
    <source>
        <dbReference type="Proteomes" id="UP001219518"/>
    </source>
</evidence>
<evidence type="ECO:0000313" key="2">
    <source>
        <dbReference type="EMBL" id="KAK3915751.1"/>
    </source>
</evidence>
<keyword evidence="3" id="KW-0347">Helicase</keyword>
<sequence>MPRPNKLRRIELEEEDSQNHDRIHEPLVSIAFIFLSSLVSDFPYIKSIVFSQLPGFSSQLQVLEDSSRESLAEEEQNVSHQSPYDEDEDSISRRVQSHQSKFCKKNELEGQSQSSLSCQPMPAPNVSVNESFYDKSTDSLLTRLEMHKADVQIQDDLSTEVDDTYSSIDTSLTGTVERHLEVCSKMFPEKDLPSFSSSIAACDLDANEDRNISASEDDLISNRVHKHLKNVTFDTSTRDELLTTVGNRLMASKECDQDHTGSQMHLIDNGRETQDKWDQHKTFTIHHHQTSEHFHFSTPKKNGDALIDFHPLLSPVCSESSNLGEMDNSSDSAESSMQSACSISFLQNLSKENENSSSSDSEEDSLTDRCFKAEEKSFVEMAKIWSTTPLFYGSHKTVNDGILSVMDLHINNLESKSGLDRMLKTISDLLPKGHLLPSSAHLILQYVEGLAPNLSVTTHYFCKNCFMYCSNDDSECPICSKHTEKGIFYCFDIEDVARSWFQERNLAAMMDKSRIGSNTESVRDIQDGSIYKALNVERGRYDVNLILATDGVRIRKNSKRELWLLMVTPVEVPIHLRQSFTTINGIWYNDEKPKNMNCFFKPFSEQMKNIHERKGIEWTHPQSKEVKKSQLKAPLVVADAPARAKVQNIMNYNSINGCNTCEISSVRSRPVPGKKAVRIYKYQHNLKLRTDEEMYRQAEEALEKGSAVMGVKGPSVLSIIPTFSVSSSCIPEYMHSILLGVTRHMVTQWVEKPGPWNINGKISEIDAALSSIQHPDFIHRTSRMLKYRKVWKASDLYYFLLFECLPILVDVLPEDYFQHLILLVFGVFTLLKRTILNQEIEESNLVLNLFVSQFERLYGDRAMTYNVHQLCHLSLCVQRFGPLHCSSAFPFEGINGMIARATHGTHHVSQEIVNNLKLYQGIQRLRLIMEGVDDSLPEPTFCMGKVLGRCKDYSLEPVEAALFETENVKIFTRAKLGFNNFTSEIHKKLKTSNQYVTWQNNGVNQYGSIRFFAMADNKFCVCVRVYKLNHLNVFYHKDTVKTISHLIPINPDSYHFVLLHEDSVLLSWRRAVSEQLQGHDVLEQDGERGGQVLRLAAAPQGAGL</sequence>
<keyword evidence="3" id="KW-0067">ATP-binding</keyword>